<dbReference type="SMART" id="SM00704">
    <property type="entry name" value="ZnF_CDGSH"/>
    <property type="match status" value="1"/>
</dbReference>
<name>Q9NL51_CAEEL</name>
<evidence type="ECO:0000256" key="3">
    <source>
        <dbReference type="ARBA" id="ARBA00022723"/>
    </source>
</evidence>
<dbReference type="Pfam" id="PF00225">
    <property type="entry name" value="Kinesin"/>
    <property type="match status" value="1"/>
</dbReference>
<dbReference type="CDD" id="cd00106">
    <property type="entry name" value="KISc"/>
    <property type="match status" value="1"/>
</dbReference>
<keyword evidence="11" id="KW-0175">Coiled coil</keyword>
<dbReference type="GO" id="GO:0051537">
    <property type="term" value="F:2 iron, 2 sulfur cluster binding"/>
    <property type="evidence" value="ECO:0007669"/>
    <property type="project" value="UniProtKB-KW"/>
</dbReference>
<dbReference type="Gene3D" id="3.40.850.10">
    <property type="entry name" value="Kinesin motor domain"/>
    <property type="match status" value="1"/>
</dbReference>
<dbReference type="EMBL" id="AB031233">
    <property type="protein sequence ID" value="BAA92262.1"/>
    <property type="molecule type" value="mRNA"/>
</dbReference>
<evidence type="ECO:0000256" key="6">
    <source>
        <dbReference type="ARBA" id="ARBA00023004"/>
    </source>
</evidence>
<feature type="binding site" evidence="10">
    <location>
        <begin position="355"/>
        <end position="362"/>
    </location>
    <ligand>
        <name>ATP</name>
        <dbReference type="ChEBI" id="CHEBI:30616"/>
    </ligand>
</feature>
<keyword evidence="8" id="KW-0206">Cytoskeleton</keyword>
<feature type="domain" description="Kinesin motor" evidence="12">
    <location>
        <begin position="279"/>
        <end position="592"/>
    </location>
</feature>
<dbReference type="InterPro" id="IPR001752">
    <property type="entry name" value="Kinesin_motor_dom"/>
</dbReference>
<accession>Q9NL51</accession>
<dbReference type="InterPro" id="IPR027640">
    <property type="entry name" value="Kinesin-like_fam"/>
</dbReference>
<evidence type="ECO:0000256" key="10">
    <source>
        <dbReference type="PROSITE-ProRule" id="PRU00283"/>
    </source>
</evidence>
<keyword evidence="4 10" id="KW-0547">Nucleotide-binding</keyword>
<feature type="coiled-coil region" evidence="11">
    <location>
        <begin position="159"/>
        <end position="279"/>
    </location>
</feature>
<dbReference type="InterPro" id="IPR036961">
    <property type="entry name" value="Kinesin_motor_dom_sf"/>
</dbReference>
<dbReference type="PANTHER" id="PTHR47972:SF30">
    <property type="entry name" value="KINESIN MOTOR DOMAIN-CONTAINING PROTEIN"/>
    <property type="match status" value="1"/>
</dbReference>
<evidence type="ECO:0000256" key="9">
    <source>
        <dbReference type="ARBA" id="ARBA00034078"/>
    </source>
</evidence>
<dbReference type="GO" id="GO:0005856">
    <property type="term" value="C:cytoskeleton"/>
    <property type="evidence" value="ECO:0007669"/>
    <property type="project" value="UniProtKB-SubCell"/>
</dbReference>
<evidence type="ECO:0000256" key="8">
    <source>
        <dbReference type="ARBA" id="ARBA00023212"/>
    </source>
</evidence>
<dbReference type="Pfam" id="PF09360">
    <property type="entry name" value="zf-CDGSH"/>
    <property type="match status" value="1"/>
</dbReference>
<dbReference type="SMART" id="SM00129">
    <property type="entry name" value="KISc"/>
    <property type="match status" value="1"/>
</dbReference>
<dbReference type="GO" id="GO:0046872">
    <property type="term" value="F:metal ion binding"/>
    <property type="evidence" value="ECO:0007669"/>
    <property type="project" value="UniProtKB-KW"/>
</dbReference>
<evidence type="ECO:0000313" key="13">
    <source>
        <dbReference type="EMBL" id="BAA92262.1"/>
    </source>
</evidence>
<dbReference type="InterPro" id="IPR018967">
    <property type="entry name" value="FeS-contain_CDGSH-typ"/>
</dbReference>
<dbReference type="AlphaFoldDB" id="Q9NL51"/>
<dbReference type="GO" id="GO:0007018">
    <property type="term" value="P:microtubule-based movement"/>
    <property type="evidence" value="ECO:0007669"/>
    <property type="project" value="InterPro"/>
</dbReference>
<keyword evidence="5 10" id="KW-0067">ATP-binding</keyword>
<dbReference type="PeptideAtlas" id="Q9NL51"/>
<evidence type="ECO:0000256" key="1">
    <source>
        <dbReference type="ARBA" id="ARBA00004245"/>
    </source>
</evidence>
<proteinExistence type="evidence at transcript level"/>
<gene>
    <name evidence="13" type="primary">klp-17</name>
</gene>
<evidence type="ECO:0000256" key="4">
    <source>
        <dbReference type="ARBA" id="ARBA00022741"/>
    </source>
</evidence>
<protein>
    <submittedName>
        <fullName evidence="13">Kinesin like protein</fullName>
    </submittedName>
</protein>
<dbReference type="InterPro" id="IPR027417">
    <property type="entry name" value="P-loop_NTPase"/>
</dbReference>
<evidence type="ECO:0000256" key="11">
    <source>
        <dbReference type="SAM" id="Coils"/>
    </source>
</evidence>
<evidence type="ECO:0000256" key="7">
    <source>
        <dbReference type="ARBA" id="ARBA00023014"/>
    </source>
</evidence>
<dbReference type="GO" id="GO:0005737">
    <property type="term" value="C:cytoplasm"/>
    <property type="evidence" value="ECO:0007669"/>
    <property type="project" value="UniProtKB-ARBA"/>
</dbReference>
<comment type="cofactor">
    <cofactor evidence="9">
        <name>[2Fe-2S] cluster</name>
        <dbReference type="ChEBI" id="CHEBI:190135"/>
    </cofactor>
</comment>
<sequence>MTIAGFCALSLIQDHCCWTTPQHCSVAELGTMPCPTQVSGRCVATTAAVLAGGALIGYLVGYKFGQRSARCNYKIQLDSNKIVDTVDIEDIGEKKAFCRCWKSEKWPYCDGSHGKHNKETGDNVGPLIVKSEKNLYIYIIISDFYNNHTNDLKHQIAQLERKTATIPKLENQLHKAKNQNKVLRRESALFPSASCADVSRVEDQKVKTLRNELADLKLKLRQLEDDNKEKDMENDRLIQENRTLKREKLKLINCFKTQMAEKDAIIRELNDEVVDLRGQIRVAIRVRDFERDGSSNFSIISQNEVQLQQTTGQSNTYSFEHVFFPPTAQSGVFGEIKELIMCALHGKNVCLIAYGPTGSGKTFTMRGEDSADSEGVIPRAIRFMLEQSKRDLAMIGWNYKFQASFIEVYNEEVYDLLDGKQKLEVKINGSKTNVVGLKKIEIGNISDVDVILNLADSQRSVASTASNEHSSRSHAIFQIFVDGQNASGEMVQCCLNLVDLAGSERAKETQARGKQFTELTNINQSLSTLKKCIRRQMTKMSHVPYRDSKLTMVLREYLGAGTSKTMFIAHANPRDVAETKRTLEFTSELRSTNLGKAVVQTGQKL</sequence>
<keyword evidence="7" id="KW-0411">Iron-sulfur</keyword>
<reference evidence="13" key="1">
    <citation type="journal article" date="2000" name="Biochem. Biophys. Res. Commun.">
        <title>cDNA cloning and expression of a C-terminus motor kinesin-like protein KLP-17, involved in chromosomal movement in Caenorhabditis elegans.</title>
        <authorList>
            <person name="Ali M.Y."/>
            <person name="Siddiqui S.S."/>
        </authorList>
    </citation>
    <scope>NUCLEOTIDE SEQUENCE</scope>
</reference>
<keyword evidence="8" id="KW-0963">Cytoplasm</keyword>
<dbReference type="PANTHER" id="PTHR47972">
    <property type="entry name" value="KINESIN-LIKE PROTEIN KLP-3"/>
    <property type="match status" value="1"/>
</dbReference>
<dbReference type="SUPFAM" id="SSF52540">
    <property type="entry name" value="P-loop containing nucleoside triphosphate hydrolases"/>
    <property type="match status" value="1"/>
</dbReference>
<comment type="similarity">
    <text evidence="10">Belongs to the TRAFAC class myosin-kinesin ATPase superfamily. Kinesin family.</text>
</comment>
<evidence type="ECO:0000256" key="2">
    <source>
        <dbReference type="ARBA" id="ARBA00022714"/>
    </source>
</evidence>
<dbReference type="InterPro" id="IPR042216">
    <property type="entry name" value="MitoNEET_CISD"/>
</dbReference>
<dbReference type="FunFam" id="3.40.5.90:FF:000001">
    <property type="entry name" value="CDGSH iron-sulfur domain-containing protein 1"/>
    <property type="match status" value="1"/>
</dbReference>
<keyword evidence="3" id="KW-0479">Metal-binding</keyword>
<dbReference type="GO" id="GO:0008017">
    <property type="term" value="F:microtubule binding"/>
    <property type="evidence" value="ECO:0007669"/>
    <property type="project" value="InterPro"/>
</dbReference>
<keyword evidence="6" id="KW-0408">Iron</keyword>
<dbReference type="Gene3D" id="3.40.5.90">
    <property type="entry name" value="CDGSH iron-sulfur domain, mitoNEET-type"/>
    <property type="match status" value="1"/>
</dbReference>
<evidence type="ECO:0000259" key="12">
    <source>
        <dbReference type="PROSITE" id="PS50067"/>
    </source>
</evidence>
<dbReference type="UCSC" id="W02B12.7">
    <property type="organism name" value="c. elegans"/>
</dbReference>
<dbReference type="FunFam" id="3.40.850.10:FF:000202">
    <property type="entry name" value="Kinesin-like protein"/>
    <property type="match status" value="1"/>
</dbReference>
<dbReference type="GO" id="GO:0003777">
    <property type="term" value="F:microtubule motor activity"/>
    <property type="evidence" value="ECO:0007669"/>
    <property type="project" value="InterPro"/>
</dbReference>
<keyword evidence="10" id="KW-0505">Motor protein</keyword>
<dbReference type="PROSITE" id="PS50067">
    <property type="entry name" value="KINESIN_MOTOR_2"/>
    <property type="match status" value="1"/>
</dbReference>
<dbReference type="HOGENOM" id="CLU_001485_12_4_1"/>
<comment type="subcellular location">
    <subcellularLocation>
        <location evidence="1">Cytoplasm</location>
        <location evidence="1">Cytoskeleton</location>
    </subcellularLocation>
</comment>
<dbReference type="GO" id="GO:0005524">
    <property type="term" value="F:ATP binding"/>
    <property type="evidence" value="ECO:0007669"/>
    <property type="project" value="UniProtKB-UniRule"/>
</dbReference>
<evidence type="ECO:0000256" key="5">
    <source>
        <dbReference type="ARBA" id="ARBA00022840"/>
    </source>
</evidence>
<dbReference type="PRINTS" id="PR00380">
    <property type="entry name" value="KINESINHEAVY"/>
</dbReference>
<keyword evidence="2" id="KW-0001">2Fe-2S</keyword>
<organism evidence="13">
    <name type="scientific">Caenorhabditis elegans</name>
    <dbReference type="NCBI Taxonomy" id="6239"/>
    <lineage>
        <taxon>Eukaryota</taxon>
        <taxon>Metazoa</taxon>
        <taxon>Ecdysozoa</taxon>
        <taxon>Nematoda</taxon>
        <taxon>Chromadorea</taxon>
        <taxon>Rhabditida</taxon>
        <taxon>Rhabditina</taxon>
        <taxon>Rhabditomorpha</taxon>
        <taxon>Rhabditoidea</taxon>
        <taxon>Rhabditidae</taxon>
        <taxon>Peloderinae</taxon>
        <taxon>Caenorhabditis</taxon>
    </lineage>
</organism>